<gene>
    <name evidence="1" type="ORF">GYM46_03130</name>
</gene>
<evidence type="ECO:0000313" key="1">
    <source>
        <dbReference type="EMBL" id="QIH72048.1"/>
    </source>
</evidence>
<reference evidence="1 2" key="1">
    <citation type="submission" date="2020-01" db="EMBL/GenBank/DDBJ databases">
        <authorList>
            <person name="Wang S."/>
        </authorList>
    </citation>
    <scope>NUCLEOTIDE SEQUENCE [LARGE SCALE GENOMIC DNA]</scope>
    <source>
        <strain evidence="1 2">D151-2-6</strain>
    </source>
</reference>
<sequence length="296" mass="33366">MNLDYGVTDPFAPASQVGFGGEARTVHARRHTDSAEAWLRLLVHRKLSPTRQNYITEGTWKQALRDHVAARYLANLGQFSREIDATTFDQLIDMVCHPNHWSAWSEALDEAYPNGPKEARVFLERLQVIRNAVAHGRMASERDLERAVCYANDLADSIKSYFGRLGLEREFNVPTVVRAYDNLGNDIHVVADPNYSYRPIDFSSPPARSLSPGDTLIAEVEVDPTYAAGTYDVVWRVKTHDIGLQQGSKAILAITERHIGARLEIQFKVVSHLDWHKGSDADDVIDLYYRVRPPPA</sequence>
<evidence type="ECO:0000313" key="2">
    <source>
        <dbReference type="Proteomes" id="UP000501325"/>
    </source>
</evidence>
<organism evidence="1 2">
    <name type="scientific">Brevundimonas mediterranea</name>
    <dbReference type="NCBI Taxonomy" id="74329"/>
    <lineage>
        <taxon>Bacteria</taxon>
        <taxon>Pseudomonadati</taxon>
        <taxon>Pseudomonadota</taxon>
        <taxon>Alphaproteobacteria</taxon>
        <taxon>Caulobacterales</taxon>
        <taxon>Caulobacteraceae</taxon>
        <taxon>Brevundimonas</taxon>
    </lineage>
</organism>
<dbReference type="EMBL" id="CP048751">
    <property type="protein sequence ID" value="QIH72048.1"/>
    <property type="molecule type" value="Genomic_DNA"/>
</dbReference>
<proteinExistence type="predicted"/>
<protein>
    <recommendedName>
        <fullName evidence="3">Swt1-like HEPN domain-containing protein</fullName>
    </recommendedName>
</protein>
<name>A0AB37E487_9CAUL</name>
<dbReference type="AlphaFoldDB" id="A0AB37E487"/>
<evidence type="ECO:0008006" key="3">
    <source>
        <dbReference type="Google" id="ProtNLM"/>
    </source>
</evidence>
<accession>A0AB37E487</accession>
<dbReference type="Proteomes" id="UP000501325">
    <property type="component" value="Chromosome"/>
</dbReference>
<dbReference type="RefSeq" id="WP_164952600.1">
    <property type="nucleotide sequence ID" value="NZ_CP048751.1"/>
</dbReference>
<dbReference type="KEGG" id="bmed:GYM46_03130"/>